<dbReference type="CDD" id="cd24007">
    <property type="entry name" value="ASKHA_NBD_eukNAGK-like"/>
    <property type="match status" value="1"/>
</dbReference>
<dbReference type="Pfam" id="PF01869">
    <property type="entry name" value="BcrAD_BadFG"/>
    <property type="match status" value="1"/>
</dbReference>
<evidence type="ECO:0000259" key="1">
    <source>
        <dbReference type="Pfam" id="PF01869"/>
    </source>
</evidence>
<accession>A0A498DE90</accession>
<keyword evidence="3" id="KW-1185">Reference proteome</keyword>
<dbReference type="InterPro" id="IPR052519">
    <property type="entry name" value="Euk-type_GlcNAc_Kinase"/>
</dbReference>
<evidence type="ECO:0000313" key="2">
    <source>
        <dbReference type="EMBL" id="RLL46980.1"/>
    </source>
</evidence>
<dbReference type="InterPro" id="IPR043129">
    <property type="entry name" value="ATPase_NBD"/>
</dbReference>
<comment type="caution">
    <text evidence="2">The sequence shown here is derived from an EMBL/GenBank/DDBJ whole genome shotgun (WGS) entry which is preliminary data.</text>
</comment>
<dbReference type="AlphaFoldDB" id="A0A498DE90"/>
<organism evidence="2 3">
    <name type="scientific">Oceanobacillus piezotolerans</name>
    <dbReference type="NCBI Taxonomy" id="2448030"/>
    <lineage>
        <taxon>Bacteria</taxon>
        <taxon>Bacillati</taxon>
        <taxon>Bacillota</taxon>
        <taxon>Bacilli</taxon>
        <taxon>Bacillales</taxon>
        <taxon>Bacillaceae</taxon>
        <taxon>Oceanobacillus</taxon>
    </lineage>
</organism>
<dbReference type="InterPro" id="IPR002731">
    <property type="entry name" value="ATPase_BadF"/>
</dbReference>
<feature type="domain" description="ATPase BadF/BadG/BcrA/BcrD type" evidence="1">
    <location>
        <begin position="5"/>
        <end position="293"/>
    </location>
</feature>
<reference evidence="2 3" key="1">
    <citation type="submission" date="2018-10" db="EMBL/GenBank/DDBJ databases">
        <title>Oceanobacillus sp. YLB-02 draft genome.</title>
        <authorList>
            <person name="Yu L."/>
        </authorList>
    </citation>
    <scope>NUCLEOTIDE SEQUENCE [LARGE SCALE GENOMIC DNA]</scope>
    <source>
        <strain evidence="2 3">YLB-02</strain>
    </source>
</reference>
<dbReference type="EMBL" id="RCHR01000002">
    <property type="protein sequence ID" value="RLL46980.1"/>
    <property type="molecule type" value="Genomic_DNA"/>
</dbReference>
<dbReference type="OrthoDB" id="9772633at2"/>
<dbReference type="SUPFAM" id="SSF53067">
    <property type="entry name" value="Actin-like ATPase domain"/>
    <property type="match status" value="2"/>
</dbReference>
<gene>
    <name evidence="2" type="ORF">D8M04_07240</name>
</gene>
<proteinExistence type="predicted"/>
<dbReference type="Proteomes" id="UP000270219">
    <property type="component" value="Unassembled WGS sequence"/>
</dbReference>
<name>A0A498DE90_9BACI</name>
<dbReference type="PANTHER" id="PTHR43190">
    <property type="entry name" value="N-ACETYL-D-GLUCOSAMINE KINASE"/>
    <property type="match status" value="1"/>
</dbReference>
<dbReference type="Gene3D" id="3.30.420.40">
    <property type="match status" value="2"/>
</dbReference>
<sequence length="323" mass="35320">MGYLLGIDGGGTKTTAILSDQNGKVLAEATAGPTNLHSASKAQVERTLKGLWQALKGNKQKIKVSHVFAGVAGTANIQNQEWVLHCLRDLLSPPATIKVVPDPINALYSGTYGEPGIVQICGTGSITYGINQQSQHDRTGGWGYLLGDEGSGYDIGRQGAMAALKAYDGRGMNTSLTKMFFEYFRVTHPQEFLQRIYASPSPKNELASLSKLVFQAYKEKDTVAEKIIFQAADEMVLSIATLYNKLFHGTEKINLVLAGGIFSDKIIFPKILEKELADFPLSIILPILTPVAGSLIGAYNMKEEQINETFIENINQTFMIERR</sequence>
<evidence type="ECO:0000313" key="3">
    <source>
        <dbReference type="Proteomes" id="UP000270219"/>
    </source>
</evidence>
<protein>
    <recommendedName>
        <fullName evidence="1">ATPase BadF/BadG/BcrA/BcrD type domain-containing protein</fullName>
    </recommendedName>
</protein>
<dbReference type="PANTHER" id="PTHR43190:SF3">
    <property type="entry name" value="N-ACETYL-D-GLUCOSAMINE KINASE"/>
    <property type="match status" value="1"/>
</dbReference>
<dbReference type="RefSeq" id="WP_121522231.1">
    <property type="nucleotide sequence ID" value="NZ_RCHR01000002.1"/>
</dbReference>